<proteinExistence type="predicted"/>
<dbReference type="EC" id="2.7.7.65" evidence="1"/>
<protein>
    <recommendedName>
        <fullName evidence="1">diguanylate cyclase</fullName>
        <ecNumber evidence="1">2.7.7.65</ecNumber>
    </recommendedName>
</protein>
<organism evidence="6 7">
    <name type="scientific">Neiella holothuriorum</name>
    <dbReference type="NCBI Taxonomy" id="2870530"/>
    <lineage>
        <taxon>Bacteria</taxon>
        <taxon>Pseudomonadati</taxon>
        <taxon>Pseudomonadota</taxon>
        <taxon>Gammaproteobacteria</taxon>
        <taxon>Alteromonadales</taxon>
        <taxon>Echinimonadaceae</taxon>
        <taxon>Neiella</taxon>
    </lineage>
</organism>
<accession>A0ABS7EFD0</accession>
<evidence type="ECO:0000256" key="2">
    <source>
        <dbReference type="ARBA" id="ARBA00034247"/>
    </source>
</evidence>
<keyword evidence="3" id="KW-0812">Transmembrane</keyword>
<evidence type="ECO:0000256" key="4">
    <source>
        <dbReference type="SAM" id="SignalP"/>
    </source>
</evidence>
<comment type="catalytic activity">
    <reaction evidence="2">
        <text>2 GTP = 3',3'-c-di-GMP + 2 diphosphate</text>
        <dbReference type="Rhea" id="RHEA:24898"/>
        <dbReference type="ChEBI" id="CHEBI:33019"/>
        <dbReference type="ChEBI" id="CHEBI:37565"/>
        <dbReference type="ChEBI" id="CHEBI:58805"/>
        <dbReference type="EC" id="2.7.7.65"/>
    </reaction>
</comment>
<dbReference type="Pfam" id="PF13424">
    <property type="entry name" value="TPR_12"/>
    <property type="match status" value="1"/>
</dbReference>
<dbReference type="InterPro" id="IPR043128">
    <property type="entry name" value="Rev_trsase/Diguanyl_cyclase"/>
</dbReference>
<dbReference type="Gene3D" id="3.30.70.270">
    <property type="match status" value="1"/>
</dbReference>
<evidence type="ECO:0000313" key="7">
    <source>
        <dbReference type="Proteomes" id="UP001166251"/>
    </source>
</evidence>
<dbReference type="SMART" id="SM00267">
    <property type="entry name" value="GGDEF"/>
    <property type="match status" value="1"/>
</dbReference>
<sequence>MPYVVSRYRFYVRCFITVLMLFANPLQATVNDAQPSMTEQQFLAHVKVLNDGSDTTLEMNLALINTLESHVHRFSDATQRQFNRMKCWYLYAQGVTSSDPFFDAQLAEARAAADQHAEADFLNCQGVYLFYEGDPEAALHNYQASLKIAYQLDDRRLIADGYTARGELNSYLGNLGTALEDLLQAQLIFDELQLPYYSAYNLSVIANTYRRMKAYQPALKHYDRLYELFQDAVDRKSFQSIRLQQAMIYQDMGQLDTALDIVQAVYQYYQKQNDDQGQSEAATYLASIYNDRGEYQQALEFGQQAELLSEHPELDPQLTRLYIGQALAGLQRLDEALEALADAEASFLREDNLRFLSELYRAEAQVYRQLGNWQQAFERQRQYTESFVTLTEKQNEQHSARLRIDFDFQRTHEENQHLKDQQELTDAKLAALATAARWQRITMLMGAILLLALAVIGARYFLHARRMQALALTDPLTNLPNRRHIEEAGLQMLARCHTHRQTCALLIMDIDNFKQINDTFGHDTGDQVLQRLSKIAQETVRAQDVLGRVGGEEFLVLLPATSRKQAGVIAERLRQAIEQMNATDIVEDLAITTSIGVAQMNSHYETLSQLTTRADNALYAAKASGRNRVELAP</sequence>
<dbReference type="SUPFAM" id="SSF55073">
    <property type="entry name" value="Nucleotide cyclase"/>
    <property type="match status" value="1"/>
</dbReference>
<dbReference type="Pfam" id="PF00990">
    <property type="entry name" value="GGDEF"/>
    <property type="match status" value="1"/>
</dbReference>
<evidence type="ECO:0000256" key="3">
    <source>
        <dbReference type="SAM" id="Phobius"/>
    </source>
</evidence>
<keyword evidence="3" id="KW-1133">Transmembrane helix</keyword>
<keyword evidence="3" id="KW-0472">Membrane</keyword>
<feature type="signal peptide" evidence="4">
    <location>
        <begin position="1"/>
        <end position="28"/>
    </location>
</feature>
<evidence type="ECO:0000259" key="5">
    <source>
        <dbReference type="PROSITE" id="PS50887"/>
    </source>
</evidence>
<reference evidence="6" key="1">
    <citation type="submission" date="2021-07" db="EMBL/GenBank/DDBJ databases">
        <title>Neiella marina sp. nov., isolated from the intestinal content of sea cucumber Apostichopus japonicus.</title>
        <authorList>
            <person name="Bai X."/>
        </authorList>
    </citation>
    <scope>NUCLEOTIDE SEQUENCE</scope>
    <source>
        <strain evidence="6">126</strain>
    </source>
</reference>
<dbReference type="InterPro" id="IPR029787">
    <property type="entry name" value="Nucleotide_cyclase"/>
</dbReference>
<dbReference type="InterPro" id="IPR011990">
    <property type="entry name" value="TPR-like_helical_dom_sf"/>
</dbReference>
<dbReference type="CDD" id="cd01949">
    <property type="entry name" value="GGDEF"/>
    <property type="match status" value="1"/>
</dbReference>
<dbReference type="InterPro" id="IPR000160">
    <property type="entry name" value="GGDEF_dom"/>
</dbReference>
<name>A0ABS7EFD0_9GAMM</name>
<dbReference type="NCBIfam" id="TIGR00254">
    <property type="entry name" value="GGDEF"/>
    <property type="match status" value="1"/>
</dbReference>
<evidence type="ECO:0000313" key="6">
    <source>
        <dbReference type="EMBL" id="MBW8191043.1"/>
    </source>
</evidence>
<dbReference type="PANTHER" id="PTHR45138:SF9">
    <property type="entry name" value="DIGUANYLATE CYCLASE DGCM-RELATED"/>
    <property type="match status" value="1"/>
</dbReference>
<dbReference type="PROSITE" id="PS50887">
    <property type="entry name" value="GGDEF"/>
    <property type="match status" value="1"/>
</dbReference>
<dbReference type="SUPFAM" id="SSF48452">
    <property type="entry name" value="TPR-like"/>
    <property type="match status" value="1"/>
</dbReference>
<evidence type="ECO:0000256" key="1">
    <source>
        <dbReference type="ARBA" id="ARBA00012528"/>
    </source>
</evidence>
<keyword evidence="4" id="KW-0732">Signal</keyword>
<keyword evidence="7" id="KW-1185">Reference proteome</keyword>
<dbReference type="Proteomes" id="UP001166251">
    <property type="component" value="Unassembled WGS sequence"/>
</dbReference>
<dbReference type="RefSeq" id="WP_220103727.1">
    <property type="nucleotide sequence ID" value="NZ_JAHZSS010000008.1"/>
</dbReference>
<dbReference type="InterPro" id="IPR050469">
    <property type="entry name" value="Diguanylate_Cyclase"/>
</dbReference>
<dbReference type="PANTHER" id="PTHR45138">
    <property type="entry name" value="REGULATORY COMPONENTS OF SENSORY TRANSDUCTION SYSTEM"/>
    <property type="match status" value="1"/>
</dbReference>
<comment type="caution">
    <text evidence="6">The sequence shown here is derived from an EMBL/GenBank/DDBJ whole genome shotgun (WGS) entry which is preliminary data.</text>
</comment>
<dbReference type="EMBL" id="JAHZSS010000008">
    <property type="protein sequence ID" value="MBW8191043.1"/>
    <property type="molecule type" value="Genomic_DNA"/>
</dbReference>
<gene>
    <name evidence="6" type="ORF">K0504_08360</name>
</gene>
<feature type="domain" description="GGDEF" evidence="5">
    <location>
        <begin position="501"/>
        <end position="633"/>
    </location>
</feature>
<dbReference type="InterPro" id="IPR019734">
    <property type="entry name" value="TPR_rpt"/>
</dbReference>
<dbReference type="Gene3D" id="1.25.40.10">
    <property type="entry name" value="Tetratricopeptide repeat domain"/>
    <property type="match status" value="2"/>
</dbReference>
<feature type="transmembrane region" description="Helical" evidence="3">
    <location>
        <begin position="441"/>
        <end position="462"/>
    </location>
</feature>
<feature type="chain" id="PRO_5045129076" description="diguanylate cyclase" evidence="4">
    <location>
        <begin position="29"/>
        <end position="633"/>
    </location>
</feature>
<dbReference type="SMART" id="SM00028">
    <property type="entry name" value="TPR"/>
    <property type="match status" value="5"/>
</dbReference>